<keyword evidence="3" id="KW-1185">Reference proteome</keyword>
<name>A0A4C2A8H5_EUMVA</name>
<gene>
    <name evidence="2" type="ORF">EVAR_66610_1</name>
</gene>
<comment type="caution">
    <text evidence="2">The sequence shown here is derived from an EMBL/GenBank/DDBJ whole genome shotgun (WGS) entry which is preliminary data.</text>
</comment>
<feature type="region of interest" description="Disordered" evidence="1">
    <location>
        <begin position="1"/>
        <end position="24"/>
    </location>
</feature>
<protein>
    <submittedName>
        <fullName evidence="2">Uncharacterized protein</fullName>
    </submittedName>
</protein>
<accession>A0A4C2A8H5</accession>
<evidence type="ECO:0000256" key="1">
    <source>
        <dbReference type="SAM" id="MobiDB-lite"/>
    </source>
</evidence>
<reference evidence="2 3" key="1">
    <citation type="journal article" date="2019" name="Commun. Biol.">
        <title>The bagworm genome reveals a unique fibroin gene that provides high tensile strength.</title>
        <authorList>
            <person name="Kono N."/>
            <person name="Nakamura H."/>
            <person name="Ohtoshi R."/>
            <person name="Tomita M."/>
            <person name="Numata K."/>
            <person name="Arakawa K."/>
        </authorList>
    </citation>
    <scope>NUCLEOTIDE SEQUENCE [LARGE SCALE GENOMIC DNA]</scope>
</reference>
<feature type="compositionally biased region" description="Polar residues" evidence="1">
    <location>
        <begin position="1"/>
        <end position="14"/>
    </location>
</feature>
<evidence type="ECO:0000313" key="2">
    <source>
        <dbReference type="EMBL" id="GBP96102.1"/>
    </source>
</evidence>
<dbReference type="Proteomes" id="UP000299102">
    <property type="component" value="Unassembled WGS sequence"/>
</dbReference>
<dbReference type="OrthoDB" id="10038011at2759"/>
<evidence type="ECO:0000313" key="3">
    <source>
        <dbReference type="Proteomes" id="UP000299102"/>
    </source>
</evidence>
<dbReference type="AlphaFoldDB" id="A0A4C2A8H5"/>
<proteinExistence type="predicted"/>
<dbReference type="EMBL" id="BGZK01002734">
    <property type="protein sequence ID" value="GBP96102.1"/>
    <property type="molecule type" value="Genomic_DNA"/>
</dbReference>
<sequence length="156" mass="16469">MLSICENSSASSADTGLGGLSDPELMLGGPDGRVHCDTHLLEEHDLENVLNSLPEDAFKELFTTVHQDESDEIERAIELADKHLKTLQQTIGTELGDFLDFSDDMLMDNGDLCNGSSTNTILDTSALFIGGGTVGSTSIAVSASNGPQGGEQILEV</sequence>
<organism evidence="2 3">
    <name type="scientific">Eumeta variegata</name>
    <name type="common">Bagworm moth</name>
    <name type="synonym">Eumeta japonica</name>
    <dbReference type="NCBI Taxonomy" id="151549"/>
    <lineage>
        <taxon>Eukaryota</taxon>
        <taxon>Metazoa</taxon>
        <taxon>Ecdysozoa</taxon>
        <taxon>Arthropoda</taxon>
        <taxon>Hexapoda</taxon>
        <taxon>Insecta</taxon>
        <taxon>Pterygota</taxon>
        <taxon>Neoptera</taxon>
        <taxon>Endopterygota</taxon>
        <taxon>Lepidoptera</taxon>
        <taxon>Glossata</taxon>
        <taxon>Ditrysia</taxon>
        <taxon>Tineoidea</taxon>
        <taxon>Psychidae</taxon>
        <taxon>Oiketicinae</taxon>
        <taxon>Eumeta</taxon>
    </lineage>
</organism>